<gene>
    <name evidence="2" type="ORF">I206_03269</name>
    <name evidence="3" type="ORF">I206_102918</name>
</gene>
<keyword evidence="1" id="KW-0732">Signal</keyword>
<evidence type="ECO:0000313" key="3">
    <source>
        <dbReference type="EMBL" id="WWC68982.1"/>
    </source>
</evidence>
<dbReference type="Proteomes" id="UP000094020">
    <property type="component" value="Chromosome 3"/>
</dbReference>
<reference evidence="3" key="4">
    <citation type="submission" date="2024-02" db="EMBL/GenBank/DDBJ databases">
        <title>Comparative genomics of Cryptococcus and Kwoniella reveals pathogenesis evolution and contrasting modes of karyotype evolution via chromosome fusion or intercentromeric recombination.</title>
        <authorList>
            <person name="Coelho M.A."/>
            <person name="David-Palma M."/>
            <person name="Shea T."/>
            <person name="Bowers K."/>
            <person name="McGinley-Smith S."/>
            <person name="Mohammad A.W."/>
            <person name="Gnirke A."/>
            <person name="Yurkov A.M."/>
            <person name="Nowrousian M."/>
            <person name="Sun S."/>
            <person name="Cuomo C.A."/>
            <person name="Heitman J."/>
        </authorList>
    </citation>
    <scope>NUCLEOTIDE SEQUENCE</scope>
    <source>
        <strain evidence="3">CBS 10737</strain>
    </source>
</reference>
<accession>A0A1B9I6P7</accession>
<dbReference type="EMBL" id="CP144521">
    <property type="protein sequence ID" value="WWC68982.1"/>
    <property type="molecule type" value="Genomic_DNA"/>
</dbReference>
<reference evidence="3" key="2">
    <citation type="submission" date="2013-07" db="EMBL/GenBank/DDBJ databases">
        <authorList>
            <consortium name="The Broad Institute Genome Sequencing Platform"/>
            <person name="Cuomo C."/>
            <person name="Litvintseva A."/>
            <person name="Chen Y."/>
            <person name="Heitman J."/>
            <person name="Sun S."/>
            <person name="Springer D."/>
            <person name="Dromer F."/>
            <person name="Young S.K."/>
            <person name="Zeng Q."/>
            <person name="Gargeya S."/>
            <person name="Fitzgerald M."/>
            <person name="Abouelleil A."/>
            <person name="Alvarado L."/>
            <person name="Berlin A.M."/>
            <person name="Chapman S.B."/>
            <person name="Dewar J."/>
            <person name="Goldberg J."/>
            <person name="Griggs A."/>
            <person name="Gujja S."/>
            <person name="Hansen M."/>
            <person name="Howarth C."/>
            <person name="Imamovic A."/>
            <person name="Larimer J."/>
            <person name="McCowan C."/>
            <person name="Murphy C."/>
            <person name="Pearson M."/>
            <person name="Priest M."/>
            <person name="Roberts A."/>
            <person name="Saif S."/>
            <person name="Shea T."/>
            <person name="Sykes S."/>
            <person name="Wortman J."/>
            <person name="Nusbaum C."/>
            <person name="Birren B."/>
        </authorList>
    </citation>
    <scope>NUCLEOTIDE SEQUENCE</scope>
    <source>
        <strain evidence="3">CBS 10737</strain>
    </source>
</reference>
<dbReference type="EMBL" id="KI894009">
    <property type="protein sequence ID" value="OCF51203.1"/>
    <property type="molecule type" value="Genomic_DNA"/>
</dbReference>
<evidence type="ECO:0000313" key="4">
    <source>
        <dbReference type="Proteomes" id="UP000094020"/>
    </source>
</evidence>
<organism evidence="2">
    <name type="scientific">Kwoniella pini CBS 10737</name>
    <dbReference type="NCBI Taxonomy" id="1296096"/>
    <lineage>
        <taxon>Eukaryota</taxon>
        <taxon>Fungi</taxon>
        <taxon>Dikarya</taxon>
        <taxon>Basidiomycota</taxon>
        <taxon>Agaricomycotina</taxon>
        <taxon>Tremellomycetes</taxon>
        <taxon>Tremellales</taxon>
        <taxon>Cryptococcaceae</taxon>
        <taxon>Kwoniella</taxon>
    </lineage>
</organism>
<dbReference type="GeneID" id="30171638"/>
<feature type="signal peptide" evidence="1">
    <location>
        <begin position="1"/>
        <end position="19"/>
    </location>
</feature>
<feature type="chain" id="PRO_5008628455" evidence="1">
    <location>
        <begin position="20"/>
        <end position="141"/>
    </location>
</feature>
<reference evidence="2" key="3">
    <citation type="submission" date="2016-07" db="EMBL/GenBank/DDBJ databases">
        <title>Evolution of pathogenesis and genome organization in the Tremellales.</title>
        <authorList>
            <person name="Cuomo C."/>
            <person name="Litvintseva A."/>
            <person name="Heitman J."/>
            <person name="Chen Y."/>
            <person name="Sun S."/>
            <person name="Springer D."/>
            <person name="Dromer F."/>
            <person name="Young S."/>
            <person name="Zeng Q."/>
            <person name="Chapman S."/>
            <person name="Gujja S."/>
            <person name="Saif S."/>
            <person name="Birren B."/>
        </authorList>
    </citation>
    <scope>NUCLEOTIDE SEQUENCE</scope>
    <source>
        <strain evidence="2">CBS 10737</strain>
    </source>
</reference>
<protein>
    <submittedName>
        <fullName evidence="2">Uncharacterized protein</fullName>
    </submittedName>
</protein>
<sequence>MFVKSTLLLTLMSLAGILAEDSKGPTDANIVVNVMGDTKFIGETNNFHWNEDEAMHPTEKVFKLEVNDKYSLNCGAKISSQFRGYETFTIAFDPFAIQTANGRSAEAAQIACPTGQCLHDEKSCGDMKTWNYYFDNDNLWA</sequence>
<dbReference type="KEGG" id="kpin:30171638"/>
<reference evidence="2" key="1">
    <citation type="submission" date="2013-07" db="EMBL/GenBank/DDBJ databases">
        <title>The Genome Sequence of Cryptococcus pinus CBS10737.</title>
        <authorList>
            <consortium name="The Broad Institute Genome Sequencing Platform"/>
            <person name="Cuomo C."/>
            <person name="Litvintseva A."/>
            <person name="Chen Y."/>
            <person name="Heitman J."/>
            <person name="Sun S."/>
            <person name="Springer D."/>
            <person name="Dromer F."/>
            <person name="Young S.K."/>
            <person name="Zeng Q."/>
            <person name="Gargeya S."/>
            <person name="Fitzgerald M."/>
            <person name="Abouelleil A."/>
            <person name="Alvarado L."/>
            <person name="Berlin A.M."/>
            <person name="Chapman S.B."/>
            <person name="Dewar J."/>
            <person name="Goldberg J."/>
            <person name="Griggs A."/>
            <person name="Gujja S."/>
            <person name="Hansen M."/>
            <person name="Howarth C."/>
            <person name="Imamovic A."/>
            <person name="Larimer J."/>
            <person name="McCowan C."/>
            <person name="Murphy C."/>
            <person name="Pearson M."/>
            <person name="Priest M."/>
            <person name="Roberts A."/>
            <person name="Saif S."/>
            <person name="Shea T."/>
            <person name="Sykes S."/>
            <person name="Wortman J."/>
            <person name="Nusbaum C."/>
            <person name="Birren B."/>
        </authorList>
    </citation>
    <scope>NUCLEOTIDE SEQUENCE [LARGE SCALE GENOMIC DNA]</scope>
    <source>
        <strain evidence="2">CBS 10737</strain>
    </source>
</reference>
<dbReference type="RefSeq" id="XP_019012422.1">
    <property type="nucleotide sequence ID" value="XM_019155019.1"/>
</dbReference>
<keyword evidence="4" id="KW-1185">Reference proteome</keyword>
<proteinExistence type="predicted"/>
<evidence type="ECO:0000313" key="2">
    <source>
        <dbReference type="EMBL" id="OCF51203.1"/>
    </source>
</evidence>
<name>A0A1B9I6P7_9TREE</name>
<evidence type="ECO:0000256" key="1">
    <source>
        <dbReference type="SAM" id="SignalP"/>
    </source>
</evidence>
<dbReference type="AlphaFoldDB" id="A0A1B9I6P7"/>
<dbReference type="OrthoDB" id="10385408at2759"/>